<dbReference type="RefSeq" id="WP_262951462.1">
    <property type="nucleotide sequence ID" value="NZ_JAOSLA010000015.1"/>
</dbReference>
<reference evidence="1" key="2">
    <citation type="submission" date="2022-09" db="EMBL/GenBank/DDBJ databases">
        <authorList>
            <person name="Cesa-Luna C."/>
            <person name="Girard L."/>
            <person name="Lood C."/>
            <person name="Hofte M."/>
            <person name="De Mot R."/>
        </authorList>
    </citation>
    <scope>NUCLEOTIDE SEQUENCE</scope>
    <source>
        <strain evidence="1">COR51</strain>
    </source>
</reference>
<protein>
    <submittedName>
        <fullName evidence="1">Lipopolysaccharide biosynthesis protein</fullName>
    </submittedName>
</protein>
<gene>
    <name evidence="1" type="ORF">OC929_12055</name>
</gene>
<evidence type="ECO:0000313" key="1">
    <source>
        <dbReference type="EMBL" id="MCU7238788.1"/>
    </source>
</evidence>
<keyword evidence="2" id="KW-1185">Reference proteome</keyword>
<evidence type="ECO:0000313" key="2">
    <source>
        <dbReference type="Proteomes" id="UP001139994"/>
    </source>
</evidence>
<name>A0ABT2VB51_9PSED</name>
<reference evidence="1" key="3">
    <citation type="journal article" date="2023" name="mSystems">
        <title>Charting the Lipopeptidome of Nonpathogenic Pseudomonas.</title>
        <authorList>
            <person name="Cesa-Luna C."/>
            <person name="Geudens N."/>
            <person name="Girard L."/>
            <person name="De Roo V."/>
            <person name="Maklad H.R."/>
            <person name="Martins J.C."/>
            <person name="Hofte M."/>
            <person name="De Mot R."/>
        </authorList>
    </citation>
    <scope>NUCLEOTIDE SEQUENCE</scope>
    <source>
        <strain evidence="1">COR51</strain>
    </source>
</reference>
<accession>A0ABT2VB51</accession>
<reference evidence="1" key="1">
    <citation type="journal article" date="2022" name="Microbiol. Spectr.">
        <title>An Nuclear Magnetic Resonance Fingerprint Matching Approach for the Identification and Structural Re-Evaluation of Pseudomonas Lipopeptides.</title>
        <authorList>
            <person name="De Roo V."/>
            <person name="Verleysen Y."/>
            <person name="Kovacs B."/>
            <person name="De Vleeschouwer M."/>
            <person name="Muangkaew P."/>
            <person name="Girard L."/>
            <person name="Hofte M."/>
            <person name="De Mot R."/>
            <person name="Madder A."/>
            <person name="Geudens N."/>
            <person name="Martins J.C."/>
        </authorList>
    </citation>
    <scope>NUCLEOTIDE SEQUENCE</scope>
    <source>
        <strain evidence="1">COR51</strain>
    </source>
</reference>
<dbReference type="Proteomes" id="UP001139994">
    <property type="component" value="Unassembled WGS sequence"/>
</dbReference>
<dbReference type="EMBL" id="JAOSLA010000015">
    <property type="protein sequence ID" value="MCU7238788.1"/>
    <property type="molecule type" value="Genomic_DNA"/>
</dbReference>
<organism evidence="1 2">
    <name type="scientific">Pseudomonas peradeniyensis</name>
    <dbReference type="NCBI Taxonomy" id="2745488"/>
    <lineage>
        <taxon>Bacteria</taxon>
        <taxon>Pseudomonadati</taxon>
        <taxon>Pseudomonadota</taxon>
        <taxon>Gammaproteobacteria</taxon>
        <taxon>Pseudomonadales</taxon>
        <taxon>Pseudomonadaceae</taxon>
        <taxon>Pseudomonas</taxon>
    </lineage>
</organism>
<comment type="caution">
    <text evidence="1">The sequence shown here is derived from an EMBL/GenBank/DDBJ whole genome shotgun (WGS) entry which is preliminary data.</text>
</comment>
<proteinExistence type="predicted"/>
<sequence>MSSSPSQPYAACGALSSFEACRNTQRGPVVILGSGVSAKDFPIAEFSSVPVIAMNGSIAMLDAAGLGPFFYLCTDRDFPRQQPELFATAVRTSAHLALWPEQLESLEVPPGTVCYPLSKAKDPGLADWLGARDGVYVRNRALWSKRSRSIGFSKDLSHGFFDARTVAYVALQLAYHLGFDDVLLVGLDMNQAAGRFYEREGQARSPCGLDQHWESRILPSLSLMADQVLNRDFRAYNLSASSRIPDTVIPKISLSEARRLACLNPAFQASQIQASNDNNARTVPTTRL</sequence>